<organism evidence="3 4">
    <name type="scientific">Candidatus Woesebacteria bacterium RIFCSPHIGHO2_01_FULL_38_9</name>
    <dbReference type="NCBI Taxonomy" id="1802492"/>
    <lineage>
        <taxon>Bacteria</taxon>
        <taxon>Candidatus Woeseibacteriota</taxon>
    </lineage>
</organism>
<feature type="transmembrane region" description="Helical" evidence="1">
    <location>
        <begin position="47"/>
        <end position="65"/>
    </location>
</feature>
<dbReference type="PANTHER" id="PTHR14969:SF13">
    <property type="entry name" value="AT30094P"/>
    <property type="match status" value="1"/>
</dbReference>
<accession>A0A1F7Y077</accession>
<feature type="transmembrane region" description="Helical" evidence="1">
    <location>
        <begin position="133"/>
        <end position="151"/>
    </location>
</feature>
<dbReference type="Proteomes" id="UP000178419">
    <property type="component" value="Unassembled WGS sequence"/>
</dbReference>
<dbReference type="PANTHER" id="PTHR14969">
    <property type="entry name" value="SPHINGOSINE-1-PHOSPHATE PHOSPHOHYDROLASE"/>
    <property type="match status" value="1"/>
</dbReference>
<dbReference type="SMART" id="SM00014">
    <property type="entry name" value="acidPPc"/>
    <property type="match status" value="1"/>
</dbReference>
<evidence type="ECO:0000256" key="1">
    <source>
        <dbReference type="SAM" id="Phobius"/>
    </source>
</evidence>
<dbReference type="InterPro" id="IPR000326">
    <property type="entry name" value="PAP2/HPO"/>
</dbReference>
<evidence type="ECO:0000259" key="2">
    <source>
        <dbReference type="SMART" id="SM00014"/>
    </source>
</evidence>
<evidence type="ECO:0000313" key="4">
    <source>
        <dbReference type="Proteomes" id="UP000178419"/>
    </source>
</evidence>
<feature type="domain" description="Phosphatidic acid phosphatase type 2/haloperoxidase" evidence="2">
    <location>
        <begin position="43"/>
        <end position="152"/>
    </location>
</feature>
<feature type="transmembrane region" description="Helical" evidence="1">
    <location>
        <begin position="12"/>
        <end position="35"/>
    </location>
</feature>
<gene>
    <name evidence="3" type="ORF">A2714_04815</name>
</gene>
<evidence type="ECO:0000313" key="3">
    <source>
        <dbReference type="EMBL" id="OGM20339.1"/>
    </source>
</evidence>
<keyword evidence="1" id="KW-0472">Membrane</keyword>
<dbReference type="SUPFAM" id="SSF48317">
    <property type="entry name" value="Acid phosphatase/Vanadium-dependent haloperoxidase"/>
    <property type="match status" value="1"/>
</dbReference>
<dbReference type="Pfam" id="PF01569">
    <property type="entry name" value="PAP2"/>
    <property type="match status" value="1"/>
</dbReference>
<dbReference type="Gene3D" id="1.20.144.10">
    <property type="entry name" value="Phosphatidic acid phosphatase type 2/haloperoxidase"/>
    <property type="match status" value="1"/>
</dbReference>
<feature type="transmembrane region" description="Helical" evidence="1">
    <location>
        <begin position="111"/>
        <end position="128"/>
    </location>
</feature>
<reference evidence="3 4" key="1">
    <citation type="journal article" date="2016" name="Nat. Commun.">
        <title>Thousands of microbial genomes shed light on interconnected biogeochemical processes in an aquifer system.</title>
        <authorList>
            <person name="Anantharaman K."/>
            <person name="Brown C.T."/>
            <person name="Hug L.A."/>
            <person name="Sharon I."/>
            <person name="Castelle C.J."/>
            <person name="Probst A.J."/>
            <person name="Thomas B.C."/>
            <person name="Singh A."/>
            <person name="Wilkins M.J."/>
            <person name="Karaoz U."/>
            <person name="Brodie E.L."/>
            <person name="Williams K.H."/>
            <person name="Hubbard S.S."/>
            <person name="Banfield J.F."/>
        </authorList>
    </citation>
    <scope>NUCLEOTIDE SEQUENCE [LARGE SCALE GENOMIC DNA]</scope>
</reference>
<keyword evidence="1" id="KW-0812">Transmembrane</keyword>
<dbReference type="InterPro" id="IPR036938">
    <property type="entry name" value="PAP2/HPO_sf"/>
</dbReference>
<comment type="caution">
    <text evidence="3">The sequence shown here is derived from an EMBL/GenBank/DDBJ whole genome shotgun (WGS) entry which is preliminary data.</text>
</comment>
<name>A0A1F7Y077_9BACT</name>
<dbReference type="EMBL" id="MGGE01000044">
    <property type="protein sequence ID" value="OGM20339.1"/>
    <property type="molecule type" value="Genomic_DNA"/>
</dbReference>
<sequence length="167" mass="18333">MNPAVLSGQTSLTITFLASFLIWFMFLGLTILWLIDGRIKKEQAFHAFLSALIAWGIASMIKNLFPTPRPFETLGLTPLTITIPSDGGFPSEHAATAWALGLTVWMHDKKYGLLFILGAIGVSMGRVLSNVHFPADIIVGSSIGIAVSYLFEKLHLYRVLTGRKNRG</sequence>
<dbReference type="AlphaFoldDB" id="A0A1F7Y077"/>
<keyword evidence="1" id="KW-1133">Transmembrane helix</keyword>
<proteinExistence type="predicted"/>
<protein>
    <recommendedName>
        <fullName evidence="2">Phosphatidic acid phosphatase type 2/haloperoxidase domain-containing protein</fullName>
    </recommendedName>
</protein>